<dbReference type="AlphaFoldDB" id="A0A644X5C2"/>
<evidence type="ECO:0000256" key="1">
    <source>
        <dbReference type="SAM" id="MobiDB-lite"/>
    </source>
</evidence>
<organism evidence="3">
    <name type="scientific">bioreactor metagenome</name>
    <dbReference type="NCBI Taxonomy" id="1076179"/>
    <lineage>
        <taxon>unclassified sequences</taxon>
        <taxon>metagenomes</taxon>
        <taxon>ecological metagenomes</taxon>
    </lineage>
</organism>
<keyword evidence="2" id="KW-0812">Transmembrane</keyword>
<feature type="region of interest" description="Disordered" evidence="1">
    <location>
        <begin position="153"/>
        <end position="172"/>
    </location>
</feature>
<feature type="transmembrane region" description="Helical" evidence="2">
    <location>
        <begin position="6"/>
        <end position="28"/>
    </location>
</feature>
<keyword evidence="2" id="KW-0472">Membrane</keyword>
<gene>
    <name evidence="3" type="ORF">SDC9_57346</name>
</gene>
<evidence type="ECO:0000256" key="2">
    <source>
        <dbReference type="SAM" id="Phobius"/>
    </source>
</evidence>
<reference evidence="3" key="1">
    <citation type="submission" date="2019-08" db="EMBL/GenBank/DDBJ databases">
        <authorList>
            <person name="Kucharzyk K."/>
            <person name="Murdoch R.W."/>
            <person name="Higgins S."/>
            <person name="Loffler F."/>
        </authorList>
    </citation>
    <scope>NUCLEOTIDE SEQUENCE</scope>
</reference>
<dbReference type="EMBL" id="VSSQ01001771">
    <property type="protein sequence ID" value="MPM11008.1"/>
    <property type="molecule type" value="Genomic_DNA"/>
</dbReference>
<comment type="caution">
    <text evidence="3">The sequence shown here is derived from an EMBL/GenBank/DDBJ whole genome shotgun (WGS) entry which is preliminary data.</text>
</comment>
<accession>A0A644X5C2</accession>
<name>A0A644X5C2_9ZZZZ</name>
<protein>
    <submittedName>
        <fullName evidence="3">Uncharacterized protein</fullName>
    </submittedName>
</protein>
<keyword evidence="2" id="KW-1133">Transmembrane helix</keyword>
<evidence type="ECO:0000313" key="3">
    <source>
        <dbReference type="EMBL" id="MPM11008.1"/>
    </source>
</evidence>
<sequence>MEIAVIIFAVMAAVLVIGGVGWLGIVVHRARVTAVARRSLTIGQQTTTPAEVFWRARELSESPHVRAIAAPAITSPDEAILAIQETVAALPPAHREEARQTQAALDVARAARSAATHGLEQAREGDSVRLAAGVSEGLLTALSTTALPGHPAIAGRLEAGRPGASRGGGVARSQADEFASAASAAVDRFLGHVPVLSSWGMDPEAIAGAVGSRLGSVARDLMGTFGVPTARTDQGSGPEGRRLLDAMDELGQQVSPAYLHQLVTRSDDALQSVTASLVRLEREFRPSSRRERWRRAYWPSVGDVVAQEALRHGRRVLVEENETHRALVEAVRSMEQAETKVRGTAWALVQRDVAPGTFVGPDLSAYAGRLESYLDETGRRRSR</sequence>
<proteinExistence type="predicted"/>